<evidence type="ECO:0000313" key="2">
    <source>
        <dbReference type="Proteomes" id="UP000186218"/>
    </source>
</evidence>
<evidence type="ECO:0000313" key="1">
    <source>
        <dbReference type="EMBL" id="SIS17933.1"/>
    </source>
</evidence>
<name>A0A1N7GZC0_9NOCA</name>
<sequence length="267" mass="30324">MDREEPLTQPPPEGRITRGTTNINRLRRVDRWMVTDRRVLGALTSSATPLAVDLGYGGRPDTTVEMAHRLRRRIPHLATVGLEIDPDRVVDDRDGVRFRRGGFELAGLRPHLVRAFNVLRQYDEHEVRDAWARMQRQLHPDGVVVEGTCDEIGRRCTWVLLDARRPVSLTLAWDPAHTDQPSELAERLPKALIHRNVAGEPVHDLLEAADRCWAVAAGYAPYGPRVRWHQTLELLRERGVPCEIPRRRGVDNLLTVPWSVVAPTDVS</sequence>
<proteinExistence type="predicted"/>
<dbReference type="AlphaFoldDB" id="A0A1N7GZC0"/>
<dbReference type="Proteomes" id="UP000186218">
    <property type="component" value="Unassembled WGS sequence"/>
</dbReference>
<keyword evidence="2" id="KW-1185">Reference proteome</keyword>
<reference evidence="1 2" key="1">
    <citation type="submission" date="2017-01" db="EMBL/GenBank/DDBJ databases">
        <authorList>
            <person name="Mah S.A."/>
            <person name="Swanson W.J."/>
            <person name="Moy G.W."/>
            <person name="Vacquier V.D."/>
        </authorList>
    </citation>
    <scope>NUCLEOTIDE SEQUENCE [LARGE SCALE GENOMIC DNA]</scope>
    <source>
        <strain evidence="1 2">CPCC 203464</strain>
    </source>
</reference>
<gene>
    <name evidence="1" type="ORF">SAMN05445060_3328</name>
</gene>
<evidence type="ECO:0008006" key="3">
    <source>
        <dbReference type="Google" id="ProtNLM"/>
    </source>
</evidence>
<protein>
    <recommendedName>
        <fullName evidence="3">Methylase</fullName>
    </recommendedName>
</protein>
<organism evidence="1 2">
    <name type="scientific">Williamsia sterculiae</name>
    <dbReference type="NCBI Taxonomy" id="1344003"/>
    <lineage>
        <taxon>Bacteria</taxon>
        <taxon>Bacillati</taxon>
        <taxon>Actinomycetota</taxon>
        <taxon>Actinomycetes</taxon>
        <taxon>Mycobacteriales</taxon>
        <taxon>Nocardiaceae</taxon>
        <taxon>Williamsia</taxon>
    </lineage>
</organism>
<dbReference type="EMBL" id="FTNT01000010">
    <property type="protein sequence ID" value="SIS17933.1"/>
    <property type="molecule type" value="Genomic_DNA"/>
</dbReference>
<accession>A0A1N7GZC0</accession>
<dbReference type="STRING" id="1344003.SAMN05445060_3328"/>